<evidence type="ECO:0000256" key="2">
    <source>
        <dbReference type="ARBA" id="ARBA00022679"/>
    </source>
</evidence>
<dbReference type="InterPro" id="IPR019787">
    <property type="entry name" value="Znf_PHD-finger"/>
</dbReference>
<dbReference type="Gene3D" id="1.20.920.10">
    <property type="entry name" value="Bromodomain-like"/>
    <property type="match status" value="1"/>
</dbReference>
<evidence type="ECO:0000313" key="13">
    <source>
        <dbReference type="Proteomes" id="UP001163823"/>
    </source>
</evidence>
<dbReference type="InterPro" id="IPR003888">
    <property type="entry name" value="FYrich_N"/>
</dbReference>
<evidence type="ECO:0000256" key="10">
    <source>
        <dbReference type="SAM" id="MobiDB-lite"/>
    </source>
</evidence>
<comment type="caution">
    <text evidence="12">The sequence shown here is derived from an EMBL/GenBank/DDBJ whole genome shotgun (WGS) entry which is preliminary data.</text>
</comment>
<dbReference type="GO" id="GO:0000785">
    <property type="term" value="C:chromatin"/>
    <property type="evidence" value="ECO:0007669"/>
    <property type="project" value="UniProtKB-ARBA"/>
</dbReference>
<reference evidence="12" key="1">
    <citation type="journal article" date="2023" name="Science">
        <title>Elucidation of the pathway for biosynthesis of saponin adjuvants from the soapbark tree.</title>
        <authorList>
            <person name="Reed J."/>
            <person name="Orme A."/>
            <person name="El-Demerdash A."/>
            <person name="Owen C."/>
            <person name="Martin L.B.B."/>
            <person name="Misra R.C."/>
            <person name="Kikuchi S."/>
            <person name="Rejzek M."/>
            <person name="Martin A.C."/>
            <person name="Harkess A."/>
            <person name="Leebens-Mack J."/>
            <person name="Louveau T."/>
            <person name="Stephenson M.J."/>
            <person name="Osbourn A."/>
        </authorList>
    </citation>
    <scope>NUCLEOTIDE SEQUENCE</scope>
    <source>
        <strain evidence="12">S10</strain>
    </source>
</reference>
<dbReference type="InterPro" id="IPR013083">
    <property type="entry name" value="Znf_RING/FYVE/PHD"/>
</dbReference>
<dbReference type="GO" id="GO:0003677">
    <property type="term" value="F:DNA binding"/>
    <property type="evidence" value="ECO:0007669"/>
    <property type="project" value="UniProtKB-KW"/>
</dbReference>
<evidence type="ECO:0000259" key="11">
    <source>
        <dbReference type="PROSITE" id="PS50016"/>
    </source>
</evidence>
<dbReference type="InterPro" id="IPR036427">
    <property type="entry name" value="Bromodomain-like_sf"/>
</dbReference>
<gene>
    <name evidence="12" type="ORF">O6P43_004607</name>
</gene>
<keyword evidence="8" id="KW-0539">Nucleus</keyword>
<organism evidence="12 13">
    <name type="scientific">Quillaja saponaria</name>
    <name type="common">Soap bark tree</name>
    <dbReference type="NCBI Taxonomy" id="32244"/>
    <lineage>
        <taxon>Eukaryota</taxon>
        <taxon>Viridiplantae</taxon>
        <taxon>Streptophyta</taxon>
        <taxon>Embryophyta</taxon>
        <taxon>Tracheophyta</taxon>
        <taxon>Spermatophyta</taxon>
        <taxon>Magnoliopsida</taxon>
        <taxon>eudicotyledons</taxon>
        <taxon>Gunneridae</taxon>
        <taxon>Pentapetalae</taxon>
        <taxon>rosids</taxon>
        <taxon>fabids</taxon>
        <taxon>Fabales</taxon>
        <taxon>Quillajaceae</taxon>
        <taxon>Quillaja</taxon>
    </lineage>
</organism>
<dbReference type="GO" id="GO:0005634">
    <property type="term" value="C:nucleus"/>
    <property type="evidence" value="ECO:0007669"/>
    <property type="project" value="UniProtKB-SubCell"/>
</dbReference>
<dbReference type="GO" id="GO:0048731">
    <property type="term" value="P:system development"/>
    <property type="evidence" value="ECO:0007669"/>
    <property type="project" value="UniProtKB-ARBA"/>
</dbReference>
<dbReference type="SMART" id="SM00249">
    <property type="entry name" value="PHD"/>
    <property type="match status" value="1"/>
</dbReference>
<protein>
    <submittedName>
        <fullName evidence="12">Methyl-CpG-binding domain-containing protein 9</fullName>
    </submittedName>
</protein>
<keyword evidence="5" id="KW-0862">Zinc</keyword>
<keyword evidence="4 9" id="KW-0863">Zinc-finger</keyword>
<evidence type="ECO:0000256" key="9">
    <source>
        <dbReference type="PROSITE-ProRule" id="PRU00146"/>
    </source>
</evidence>
<evidence type="ECO:0000256" key="3">
    <source>
        <dbReference type="ARBA" id="ARBA00022723"/>
    </source>
</evidence>
<comment type="subcellular location">
    <subcellularLocation>
        <location evidence="1">Nucleus</location>
    </subcellularLocation>
</comment>
<dbReference type="SUPFAM" id="SSF47370">
    <property type="entry name" value="Bromodomain"/>
    <property type="match status" value="1"/>
</dbReference>
<dbReference type="GO" id="GO:0008270">
    <property type="term" value="F:zinc ion binding"/>
    <property type="evidence" value="ECO:0007669"/>
    <property type="project" value="UniProtKB-KW"/>
</dbReference>
<dbReference type="InterPro" id="IPR001965">
    <property type="entry name" value="Znf_PHD"/>
</dbReference>
<dbReference type="PROSITE" id="PS51542">
    <property type="entry name" value="FYRN"/>
    <property type="match status" value="1"/>
</dbReference>
<dbReference type="PANTHER" id="PTHR47162">
    <property type="entry name" value="OS02G0192300 PROTEIN"/>
    <property type="match status" value="1"/>
</dbReference>
<feature type="compositionally biased region" description="Basic residues" evidence="10">
    <location>
        <begin position="1863"/>
        <end position="1872"/>
    </location>
</feature>
<dbReference type="Pfam" id="PF00628">
    <property type="entry name" value="PHD"/>
    <property type="match status" value="1"/>
</dbReference>
<dbReference type="CDD" id="cd15519">
    <property type="entry name" value="PHD1_Lid2p_like"/>
    <property type="match status" value="1"/>
</dbReference>
<dbReference type="PROSITE" id="PS50016">
    <property type="entry name" value="ZF_PHD_2"/>
    <property type="match status" value="1"/>
</dbReference>
<keyword evidence="7" id="KW-0238">DNA-binding</keyword>
<dbReference type="InterPro" id="IPR011011">
    <property type="entry name" value="Znf_FYVE_PHD"/>
</dbReference>
<dbReference type="Pfam" id="PF15612">
    <property type="entry name" value="WHIM1"/>
    <property type="match status" value="1"/>
</dbReference>
<keyword evidence="2" id="KW-0808">Transferase</keyword>
<dbReference type="KEGG" id="qsa:O6P43_004607"/>
<evidence type="ECO:0000256" key="1">
    <source>
        <dbReference type="ARBA" id="ARBA00004123"/>
    </source>
</evidence>
<dbReference type="Proteomes" id="UP001163823">
    <property type="component" value="Chromosome 3"/>
</dbReference>
<dbReference type="GO" id="GO:0140993">
    <property type="term" value="F:histone modifying activity"/>
    <property type="evidence" value="ECO:0007669"/>
    <property type="project" value="UniProtKB-ARBA"/>
</dbReference>
<dbReference type="PROSITE" id="PS51543">
    <property type="entry name" value="FYRC"/>
    <property type="match status" value="1"/>
</dbReference>
<feature type="region of interest" description="Disordered" evidence="10">
    <location>
        <begin position="1860"/>
        <end position="1881"/>
    </location>
</feature>
<keyword evidence="6" id="KW-0103">Bromodomain</keyword>
<dbReference type="PANTHER" id="PTHR47162:SF8">
    <property type="entry name" value="METHYL-CPG-BINDING DOMAIN-CONTAINING PROTEIN 9"/>
    <property type="match status" value="1"/>
</dbReference>
<dbReference type="InterPro" id="IPR019786">
    <property type="entry name" value="Zinc_finger_PHD-type_CS"/>
</dbReference>
<keyword evidence="13" id="KW-1185">Reference proteome</keyword>
<name>A0AAD7Q467_QUISA</name>
<dbReference type="InterPro" id="IPR028942">
    <property type="entry name" value="WHIM1_dom"/>
</dbReference>
<dbReference type="EMBL" id="JARAOO010000003">
    <property type="protein sequence ID" value="KAJ7974555.1"/>
    <property type="molecule type" value="Genomic_DNA"/>
</dbReference>
<keyword evidence="3" id="KW-0479">Metal-binding</keyword>
<dbReference type="GO" id="GO:0016740">
    <property type="term" value="F:transferase activity"/>
    <property type="evidence" value="ECO:0007669"/>
    <property type="project" value="UniProtKB-KW"/>
</dbReference>
<evidence type="ECO:0000256" key="7">
    <source>
        <dbReference type="ARBA" id="ARBA00023125"/>
    </source>
</evidence>
<accession>A0AAD7Q467</accession>
<feature type="domain" description="PHD-type" evidence="11">
    <location>
        <begin position="906"/>
        <end position="956"/>
    </location>
</feature>
<evidence type="ECO:0000313" key="12">
    <source>
        <dbReference type="EMBL" id="KAJ7974555.1"/>
    </source>
</evidence>
<evidence type="ECO:0000256" key="5">
    <source>
        <dbReference type="ARBA" id="ARBA00022833"/>
    </source>
</evidence>
<evidence type="ECO:0000256" key="6">
    <source>
        <dbReference type="ARBA" id="ARBA00023117"/>
    </source>
</evidence>
<evidence type="ECO:0000256" key="4">
    <source>
        <dbReference type="ARBA" id="ARBA00022771"/>
    </source>
</evidence>
<sequence>MEEDNHFGFQRSDDGLPLQFEDFFVLSLGKADGRPSYYDVNLIQPIGYRSCWHDKITGSLYMCEVLEGGDSGPIYKITRCSCSEFPVPIGSTILCMKNLGQFASQTNVEIQSKSYDNKDWDDDGSIQMILSDPCLPTENDVFSCLGSTSHKASNPQTSDTLQPVVSSVLEKPGYLLSDDLGLIDEIGKISVEERSSSSAWRLMSQKVINVCYDICKRKGNLKFFCKHVHNETCLPKWQNEACSTSLAKFCALPGSVSIPSVIQANSEMKFLYQIFAKWIEQDRFGLDVEFVQEVLEQLPGVGSCSYQFLKSRSNYPTSLTVGNGFLVVKSKGGLDYINKEASQGLYWRSKKARLVEDSEKVDYCPPPGKPLCSRVPRDTVGDVFQAWELLWRFHEILGLKEPLSLDELEEELINPWFDGSSSRETFDREPQGSLVSNSQRIDGSNRLIFSSSCGSDPSFSGGNLQAFIEMETEATKEAAQVKLASFTYSRCSGVALTKAHSSLLGVLISELQCKVAALVDPNFDPGESRTKRGRKKDIDSSIPAKLSKLNLLPVNELTWPELARRYILAFLSMDGTLESAENIARESGKVFRCLQGDGGLLSGSLTGVAGMEADALLLAEATKKIFGSLTRHKVILTVEDEGSEAIDSSKKVLASDGNIPEWAQTLEPVRKLPTNVGTRIRKCVNEALAKDPPEWARKVLEHSISKEVYKGNASGPTKKAVLSVLADVRGVGLQQPKSNKGRKMKTVIAIPDIIMKQCRIVLRHAAAADDAKDFCNLLGRKLINSTDNDDEGLLGSPAMVSRPLDFRTIDLRLAAGAYGGSHESFVEDVRELWNNIRVAYVDQPDLLELAEKLSKNFESLYEKEVVAYVQKFVEYAKLECLSAELKKDLDVFMDRTSEIPKAPWDEGVCKVCGFDKDDDSVLLCDTCDAEYHTYCLNPPLARIPEGNWYCPSCLGKHTVQDVPERPQVIGQSRSKRFLGEVSSLYLDALMHLSALMEEKEYWEYSVGERAFLLKFLCDEVLNSSLIRQHLEQCAELSAELHQKLRAFCVEWKNLKAKEDILSAKAGKVDTYSLNASGEVGQKDGVVSSMTNPSKCPLQPHISNDRRTNFGVISDNKPPKEIGKETWVRSVDKNLSLSTSETENHNMNPMDVERQLKNVCDAAVDSKLPVDVLSCMDSQIVDECNKPNESPSSNHLANEICDSGKEIHIKGNLQNEGRGVCTLPTSFQEGQCTSVDMMGVHASQTVSQVAGDESEPYRFELNAVKNDISLLQDSMTSVESQLLKLSVRRDFLGADSSNRLYWASAISGRCPSIVVDASDARLHGNKRTDNKDQVDKKYCPSGNEIFHTLGMSKTSFPFTSKPGNALGNYSPWTYYETEAEIEGLIGWLMDNDPKARELKESIMHWRKQRLRETKQIRSRNEDGHQVVVTEHPHSEKTVIPNCLVTKAASLLEKKYGPCFEWDTVDIMKKRGKKSRITNDEKLYRCECLELIWPTRQHCLSCHKTFSSEVELEGHDDVKCSSGLPAFEKNKDLNESGKGRGSVKCEAAREECRGDVGKDVTSTNGRSEISSTLIQFQNEGMASPYNFEDICSKFETKDSNKELVREIGLIGSDGIPSFAPSLSPYLSDSTLMLISQKGGGVSGGEPKASERQIPQGVNNVSNACYEKTSDDSLGKSVANEISKERKTNRPILGCSQKDKKSSFGSHGSEMGTGHCCVVPLSSLRPLVGKVSHILRQLKINLLDMEAALSDDALRPSKAQLERRWAWRAFVKCAGTIYEMVQATIVLEDMIKTEYLKNDWWYWSSLSAAAKTSTLSSLALRIYSLDAAIIYEKNSCSSGVTDCLKPGNIVDQKLPAGVDTVERPRANRKSSRKRKELMADLGIT</sequence>
<evidence type="ECO:0000256" key="8">
    <source>
        <dbReference type="ARBA" id="ARBA00023242"/>
    </source>
</evidence>
<dbReference type="InterPro" id="IPR003889">
    <property type="entry name" value="FYrich_C"/>
</dbReference>
<dbReference type="SUPFAM" id="SSF57903">
    <property type="entry name" value="FYVE/PHD zinc finger"/>
    <property type="match status" value="1"/>
</dbReference>
<dbReference type="PROSITE" id="PS01359">
    <property type="entry name" value="ZF_PHD_1"/>
    <property type="match status" value="1"/>
</dbReference>
<dbReference type="Gene3D" id="3.30.40.10">
    <property type="entry name" value="Zinc/RING finger domain, C3HC4 (zinc finger)"/>
    <property type="match status" value="1"/>
</dbReference>
<proteinExistence type="predicted"/>